<name>A0A1V6Q027_9EURO</name>
<dbReference type="EMBL" id="MDYO01000176">
    <property type="protein sequence ID" value="OQD82591.1"/>
    <property type="molecule type" value="Genomic_DNA"/>
</dbReference>
<dbReference type="PRINTS" id="PR01217">
    <property type="entry name" value="PRICHEXTENSN"/>
</dbReference>
<sequence>MSPPRGDPNLPRPLTRSQASRPSSSRVSPPVGDLAISSPPSSAVSRKRLSGRLFGPNSEALGALSGDNGGAGGDDGGISAAGAAVPDPAPPTDPATVIFVPPPPPTAPPAPPAVPPTPPGPPPAPPGPPPIPPGPPPAPPAGPAVPNPDRANMDTTGLPLLSSLNNSGVDDQFARMLLNWACAGCSYSSGGNKCSFRPDTGNPPMWLINLVRARNPSNPSLKHPNVLALVAATLPTAAPKVPATPVKAKKDKGKGRADGKNLTGDGGEVVAGPSTPASTGKAKRKAAGSDPAAVTTRKKVKTTTTATKKKYPDVPPCTEVTPSPGPTYNSVWYHSPLAEPGVSYISNVPGSVRAYTELKEVRERLEFDLRLIKKVLIDEGHLEDSDKGSEYEEEGDSDSSEGVFAALE</sequence>
<feature type="compositionally biased region" description="Gly residues" evidence="1">
    <location>
        <begin position="67"/>
        <end position="76"/>
    </location>
</feature>
<feature type="compositionally biased region" description="Low complexity" evidence="1">
    <location>
        <begin position="77"/>
        <end position="86"/>
    </location>
</feature>
<gene>
    <name evidence="2" type="ORF">PENSOL_c177G04766</name>
</gene>
<feature type="region of interest" description="Disordered" evidence="1">
    <location>
        <begin position="241"/>
        <end position="296"/>
    </location>
</feature>
<comment type="caution">
    <text evidence="2">The sequence shown here is derived from an EMBL/GenBank/DDBJ whole genome shotgun (WGS) entry which is preliminary data.</text>
</comment>
<reference evidence="3" key="1">
    <citation type="journal article" date="2017" name="Nat. Microbiol.">
        <title>Global analysis of biosynthetic gene clusters reveals vast potential of secondary metabolite production in Penicillium species.</title>
        <authorList>
            <person name="Nielsen J.C."/>
            <person name="Grijseels S."/>
            <person name="Prigent S."/>
            <person name="Ji B."/>
            <person name="Dainat J."/>
            <person name="Nielsen K.F."/>
            <person name="Frisvad J.C."/>
            <person name="Workman M."/>
            <person name="Nielsen J."/>
        </authorList>
    </citation>
    <scope>NUCLEOTIDE SEQUENCE [LARGE SCALE GENOMIC DNA]</scope>
    <source>
        <strain evidence="3">IBT 29525</strain>
    </source>
</reference>
<feature type="compositionally biased region" description="Low complexity" evidence="1">
    <location>
        <begin position="20"/>
        <end position="31"/>
    </location>
</feature>
<evidence type="ECO:0000313" key="3">
    <source>
        <dbReference type="Proteomes" id="UP000191612"/>
    </source>
</evidence>
<keyword evidence="3" id="KW-1185">Reference proteome</keyword>
<feature type="region of interest" description="Disordered" evidence="1">
    <location>
        <begin position="1"/>
        <end position="159"/>
    </location>
</feature>
<feature type="region of interest" description="Disordered" evidence="1">
    <location>
        <begin position="382"/>
        <end position="408"/>
    </location>
</feature>
<accession>A0A1V6Q027</accession>
<feature type="compositionally biased region" description="Pro residues" evidence="1">
    <location>
        <begin position="100"/>
        <end position="146"/>
    </location>
</feature>
<evidence type="ECO:0000313" key="2">
    <source>
        <dbReference type="EMBL" id="OQD82591.1"/>
    </source>
</evidence>
<evidence type="ECO:0000256" key="1">
    <source>
        <dbReference type="SAM" id="MobiDB-lite"/>
    </source>
</evidence>
<dbReference type="Proteomes" id="UP000191612">
    <property type="component" value="Unassembled WGS sequence"/>
</dbReference>
<proteinExistence type="predicted"/>
<organism evidence="2 3">
    <name type="scientific">Penicillium solitum</name>
    <dbReference type="NCBI Taxonomy" id="60172"/>
    <lineage>
        <taxon>Eukaryota</taxon>
        <taxon>Fungi</taxon>
        <taxon>Dikarya</taxon>
        <taxon>Ascomycota</taxon>
        <taxon>Pezizomycotina</taxon>
        <taxon>Eurotiomycetes</taxon>
        <taxon>Eurotiomycetidae</taxon>
        <taxon>Eurotiales</taxon>
        <taxon>Aspergillaceae</taxon>
        <taxon>Penicillium</taxon>
    </lineage>
</organism>
<protein>
    <submittedName>
        <fullName evidence="2">Uncharacterized protein</fullName>
    </submittedName>
</protein>
<dbReference type="AlphaFoldDB" id="A0A1V6Q027"/>